<evidence type="ECO:0000313" key="1">
    <source>
        <dbReference type="EMBL" id="MPR30675.1"/>
    </source>
</evidence>
<gene>
    <name evidence="1" type="ORF">FS320_38285</name>
</gene>
<reference evidence="1 2" key="1">
    <citation type="journal article" date="2019" name="Syst. Appl. Microbiol.">
        <title>Microvirga tunisiensis sp. nov., a root nodule symbiotic bacterium isolated from Lupinus micranthus and L. luteus grown in Northern Tunisia.</title>
        <authorList>
            <person name="Msaddak A."/>
            <person name="Rejili M."/>
            <person name="Duran D."/>
            <person name="Mars M."/>
            <person name="Palacios J.M."/>
            <person name="Ruiz-Argueso T."/>
            <person name="Rey L."/>
            <person name="Imperial J."/>
        </authorList>
    </citation>
    <scope>NUCLEOTIDE SEQUENCE [LARGE SCALE GENOMIC DNA]</scope>
    <source>
        <strain evidence="1 2">Lmie10</strain>
    </source>
</reference>
<protein>
    <submittedName>
        <fullName evidence="1">Uncharacterized protein</fullName>
    </submittedName>
</protein>
<sequence>MFEEISRRQSWQLDVSLAVTSFRSACIDAVRSAPPRCPLATAHSACCPADASIATLFRDAAAAFSKGVATQHYVRACKLSTLTVLQKIAEAWKVNVADLFDPILRMKAGSEIIE</sequence>
<dbReference type="RefSeq" id="WP_152717519.1">
    <property type="nucleotide sequence ID" value="NZ_VOSJ01000492.1"/>
</dbReference>
<comment type="caution">
    <text evidence="1">The sequence shown here is derived from an EMBL/GenBank/DDBJ whole genome shotgun (WGS) entry which is preliminary data.</text>
</comment>
<accession>A0A5N7MUK9</accession>
<dbReference type="EMBL" id="VOSK01000420">
    <property type="protein sequence ID" value="MPR30675.1"/>
    <property type="molecule type" value="Genomic_DNA"/>
</dbReference>
<proteinExistence type="predicted"/>
<name>A0A5N7MUK9_9HYPH</name>
<dbReference type="AlphaFoldDB" id="A0A5N7MUK9"/>
<evidence type="ECO:0000313" key="2">
    <source>
        <dbReference type="Proteomes" id="UP000403266"/>
    </source>
</evidence>
<keyword evidence="2" id="KW-1185">Reference proteome</keyword>
<organism evidence="1 2">
    <name type="scientific">Microvirga tunisiensis</name>
    <dbReference type="NCBI Taxonomy" id="2108360"/>
    <lineage>
        <taxon>Bacteria</taxon>
        <taxon>Pseudomonadati</taxon>
        <taxon>Pseudomonadota</taxon>
        <taxon>Alphaproteobacteria</taxon>
        <taxon>Hyphomicrobiales</taxon>
        <taxon>Methylobacteriaceae</taxon>
        <taxon>Microvirga</taxon>
    </lineage>
</organism>
<dbReference type="Proteomes" id="UP000403266">
    <property type="component" value="Unassembled WGS sequence"/>
</dbReference>